<evidence type="ECO:0000256" key="6">
    <source>
        <dbReference type="ARBA" id="ARBA00023186"/>
    </source>
</evidence>
<dbReference type="Gene3D" id="3.10.50.40">
    <property type="match status" value="1"/>
</dbReference>
<dbReference type="SUPFAM" id="SSF54534">
    <property type="entry name" value="FKBP-like"/>
    <property type="match status" value="1"/>
</dbReference>
<dbReference type="GO" id="GO:0005737">
    <property type="term" value="C:cytoplasm"/>
    <property type="evidence" value="ECO:0007669"/>
    <property type="project" value="UniProtKB-SubCell"/>
</dbReference>
<dbReference type="Gene3D" id="3.30.70.2210">
    <property type="match status" value="1"/>
</dbReference>
<name>A0A075FZ76_9EURY</name>
<evidence type="ECO:0000259" key="10">
    <source>
        <dbReference type="PROSITE" id="PS50059"/>
    </source>
</evidence>
<dbReference type="PROSITE" id="PS50059">
    <property type="entry name" value="FKBP_PPIASE"/>
    <property type="match status" value="1"/>
</dbReference>
<keyword evidence="7 8" id="KW-0413">Isomerase</keyword>
<evidence type="ECO:0000256" key="9">
    <source>
        <dbReference type="RuleBase" id="RU003915"/>
    </source>
</evidence>
<dbReference type="GO" id="GO:0003755">
    <property type="term" value="F:peptidyl-prolyl cis-trans isomerase activity"/>
    <property type="evidence" value="ECO:0007669"/>
    <property type="project" value="UniProtKB-UniRule"/>
</dbReference>
<comment type="subcellular location">
    <subcellularLocation>
        <location evidence="2">Cytoplasm</location>
    </subcellularLocation>
</comment>
<keyword evidence="4" id="KW-0963">Cytoplasm</keyword>
<evidence type="ECO:0000256" key="5">
    <source>
        <dbReference type="ARBA" id="ARBA00023110"/>
    </source>
</evidence>
<keyword evidence="6" id="KW-0143">Chaperone</keyword>
<dbReference type="EMBL" id="KF900479">
    <property type="protein sequence ID" value="AIE96454.1"/>
    <property type="molecule type" value="Genomic_DNA"/>
</dbReference>
<reference evidence="11" key="1">
    <citation type="journal article" date="2014" name="Genome Biol. Evol.">
        <title>Pangenome evidence for extensive interdomain horizontal transfer affecting lineage core and shell genes in uncultured planktonic thaumarchaeota and euryarchaeota.</title>
        <authorList>
            <person name="Deschamps P."/>
            <person name="Zivanovic Y."/>
            <person name="Moreira D."/>
            <person name="Rodriguez-Valera F."/>
            <person name="Lopez-Garcia P."/>
        </authorList>
    </citation>
    <scope>NUCLEOTIDE SEQUENCE</scope>
</reference>
<dbReference type="PANTHER" id="PTHR47861">
    <property type="entry name" value="FKBP-TYPE PEPTIDYL-PROLYL CIS-TRANS ISOMERASE SLYD"/>
    <property type="match status" value="1"/>
</dbReference>
<dbReference type="Gene3D" id="2.40.10.330">
    <property type="match status" value="1"/>
</dbReference>
<dbReference type="InterPro" id="IPR001179">
    <property type="entry name" value="PPIase_FKBP_dom"/>
</dbReference>
<sequence length="231" mass="26213">MDEGTIVHIDYDLFNADSEKLIETTREDVAKEHDAHDENRTYSPMVTVVGDGRLIPGFEAHLGEAEAETDYSFDIEPSEAYGERDASLVETISQNVLLRSVRDPEMLGIGSPVEIGGRTGVLQFLSAGRARIDYNHPLAGATLRYDYRITKVVEDRKEKVETLLEMNTGRDDFEVEFDDDDLTITTPEEIAYDQNWAFTKFSLVRTLRDHLGVGIVVFREVHEPREITEEE</sequence>
<evidence type="ECO:0000256" key="3">
    <source>
        <dbReference type="ARBA" id="ARBA00006577"/>
    </source>
</evidence>
<dbReference type="Pfam" id="PF00254">
    <property type="entry name" value="FKBP_C"/>
    <property type="match status" value="1"/>
</dbReference>
<feature type="domain" description="PPIase FKBP-type" evidence="10">
    <location>
        <begin position="4"/>
        <end position="98"/>
    </location>
</feature>
<comment type="catalytic activity">
    <reaction evidence="1 8 9">
        <text>[protein]-peptidylproline (omega=180) = [protein]-peptidylproline (omega=0)</text>
        <dbReference type="Rhea" id="RHEA:16237"/>
        <dbReference type="Rhea" id="RHEA-COMP:10747"/>
        <dbReference type="Rhea" id="RHEA-COMP:10748"/>
        <dbReference type="ChEBI" id="CHEBI:83833"/>
        <dbReference type="ChEBI" id="CHEBI:83834"/>
        <dbReference type="EC" id="5.2.1.8"/>
    </reaction>
</comment>
<dbReference type="InterPro" id="IPR046357">
    <property type="entry name" value="PPIase_dom_sf"/>
</dbReference>
<evidence type="ECO:0000256" key="7">
    <source>
        <dbReference type="ARBA" id="ARBA00023235"/>
    </source>
</evidence>
<dbReference type="PANTHER" id="PTHR47861:SF3">
    <property type="entry name" value="FKBP-TYPE PEPTIDYL-PROLYL CIS-TRANS ISOMERASE SLYD"/>
    <property type="match status" value="1"/>
</dbReference>
<evidence type="ECO:0000256" key="8">
    <source>
        <dbReference type="PROSITE-ProRule" id="PRU00277"/>
    </source>
</evidence>
<dbReference type="InterPro" id="IPR048261">
    <property type="entry name" value="SlpA/SlyD-like_ins_sf"/>
</dbReference>
<evidence type="ECO:0000256" key="1">
    <source>
        <dbReference type="ARBA" id="ARBA00000971"/>
    </source>
</evidence>
<comment type="similarity">
    <text evidence="3 9">Belongs to the FKBP-type PPIase family.</text>
</comment>
<keyword evidence="5 8" id="KW-0697">Rotamase</keyword>
<evidence type="ECO:0000256" key="4">
    <source>
        <dbReference type="ARBA" id="ARBA00022490"/>
    </source>
</evidence>
<evidence type="ECO:0000313" key="11">
    <source>
        <dbReference type="EMBL" id="AIE96454.1"/>
    </source>
</evidence>
<proteinExistence type="inferred from homology"/>
<dbReference type="AlphaFoldDB" id="A0A075FZ76"/>
<dbReference type="EC" id="5.2.1.8" evidence="9"/>
<dbReference type="GO" id="GO:0042026">
    <property type="term" value="P:protein refolding"/>
    <property type="evidence" value="ECO:0007669"/>
    <property type="project" value="UniProtKB-ARBA"/>
</dbReference>
<evidence type="ECO:0000256" key="2">
    <source>
        <dbReference type="ARBA" id="ARBA00004496"/>
    </source>
</evidence>
<protein>
    <recommendedName>
        <fullName evidence="9">Peptidyl-prolyl cis-trans isomerase</fullName>
        <ecNumber evidence="9">5.2.1.8</ecNumber>
    </recommendedName>
</protein>
<accession>A0A075FZ76</accession>
<organism evidence="11">
    <name type="scientific">uncultured marine group II/III euryarchaeote AD1000_79_C02</name>
    <dbReference type="NCBI Taxonomy" id="1457812"/>
    <lineage>
        <taxon>Archaea</taxon>
        <taxon>Methanobacteriati</taxon>
        <taxon>Methanobacteriota</taxon>
        <taxon>environmental samples</taxon>
    </lineage>
</organism>